<reference evidence="1" key="1">
    <citation type="journal article" date="2021" name="Microb. Physiol.">
        <title>Proteogenomic Insights into the Physiology of Marine, Sulfate-Reducing, Filamentous Desulfonema limicola and Desulfonema magnum.</title>
        <authorList>
            <person name="Schnaars V."/>
            <person name="Wohlbrand L."/>
            <person name="Scheve S."/>
            <person name="Hinrichs C."/>
            <person name="Reinhardt R."/>
            <person name="Rabus R."/>
        </authorList>
    </citation>
    <scope>NUCLEOTIDE SEQUENCE</scope>
    <source>
        <strain evidence="1">4be13</strain>
    </source>
</reference>
<evidence type="ECO:0000313" key="2">
    <source>
        <dbReference type="Proteomes" id="UP000663722"/>
    </source>
</evidence>
<dbReference type="EMBL" id="CP061800">
    <property type="protein sequence ID" value="QTA84584.1"/>
    <property type="molecule type" value="Genomic_DNA"/>
</dbReference>
<proteinExistence type="predicted"/>
<dbReference type="KEGG" id="dmm:dnm_005830"/>
<name>A0A975GKB9_9BACT</name>
<dbReference type="Proteomes" id="UP000663722">
    <property type="component" value="Chromosome"/>
</dbReference>
<evidence type="ECO:0000313" key="1">
    <source>
        <dbReference type="EMBL" id="QTA84584.1"/>
    </source>
</evidence>
<accession>A0A975GKB9</accession>
<protein>
    <submittedName>
        <fullName evidence="1">Uncharacterized protein</fullName>
    </submittedName>
</protein>
<dbReference type="AlphaFoldDB" id="A0A975GKB9"/>
<organism evidence="1 2">
    <name type="scientific">Desulfonema magnum</name>
    <dbReference type="NCBI Taxonomy" id="45655"/>
    <lineage>
        <taxon>Bacteria</taxon>
        <taxon>Pseudomonadati</taxon>
        <taxon>Thermodesulfobacteriota</taxon>
        <taxon>Desulfobacteria</taxon>
        <taxon>Desulfobacterales</taxon>
        <taxon>Desulfococcaceae</taxon>
        <taxon>Desulfonema</taxon>
    </lineage>
</organism>
<sequence length="39" mass="4512">MDSCFRRNDKKKKLDYRVSDIPSAELPNCKFGTPLIPDL</sequence>
<gene>
    <name evidence="1" type="ORF">dnm_005830</name>
</gene>
<keyword evidence="2" id="KW-1185">Reference proteome</keyword>